<keyword evidence="6 8" id="KW-0472">Membrane</keyword>
<dbReference type="NCBIfam" id="TIGR04057">
    <property type="entry name" value="SusC_RagA_signa"/>
    <property type="match status" value="1"/>
</dbReference>
<keyword evidence="10" id="KW-0732">Signal</keyword>
<feature type="signal peptide" evidence="10">
    <location>
        <begin position="1"/>
        <end position="22"/>
    </location>
</feature>
<keyword evidence="5 9" id="KW-0798">TonB box</keyword>
<evidence type="ECO:0000256" key="9">
    <source>
        <dbReference type="RuleBase" id="RU003357"/>
    </source>
</evidence>
<dbReference type="EMBL" id="QWET01000005">
    <property type="protein sequence ID" value="RIH65801.1"/>
    <property type="molecule type" value="Genomic_DNA"/>
</dbReference>
<dbReference type="Pfam" id="PF07715">
    <property type="entry name" value="Plug"/>
    <property type="match status" value="1"/>
</dbReference>
<evidence type="ECO:0000256" key="6">
    <source>
        <dbReference type="ARBA" id="ARBA00023136"/>
    </source>
</evidence>
<accession>A0A399D4Y3</accession>
<organism evidence="13 14">
    <name type="scientific">Mariniphaga sediminis</name>
    <dbReference type="NCBI Taxonomy" id="1628158"/>
    <lineage>
        <taxon>Bacteria</taxon>
        <taxon>Pseudomonadati</taxon>
        <taxon>Bacteroidota</taxon>
        <taxon>Bacteroidia</taxon>
        <taxon>Marinilabiliales</taxon>
        <taxon>Prolixibacteraceae</taxon>
        <taxon>Mariniphaga</taxon>
    </lineage>
</organism>
<reference evidence="13 14" key="1">
    <citation type="journal article" date="2015" name="Int. J. Syst. Evol. Microbiol.">
        <title>Mariniphaga sediminis sp. nov., isolated from coastal sediment.</title>
        <authorList>
            <person name="Wang F.Q."/>
            <person name="Shen Q.Y."/>
            <person name="Chen G.J."/>
            <person name="Du Z.J."/>
        </authorList>
    </citation>
    <scope>NUCLEOTIDE SEQUENCE [LARGE SCALE GENOMIC DNA]</scope>
    <source>
        <strain evidence="13 14">SY21</strain>
    </source>
</reference>
<evidence type="ECO:0000256" key="10">
    <source>
        <dbReference type="SAM" id="SignalP"/>
    </source>
</evidence>
<keyword evidence="2 8" id="KW-0813">Transport</keyword>
<dbReference type="InterPro" id="IPR039426">
    <property type="entry name" value="TonB-dep_rcpt-like"/>
</dbReference>
<keyword evidence="14" id="KW-1185">Reference proteome</keyword>
<dbReference type="Gene3D" id="2.60.40.1120">
    <property type="entry name" value="Carboxypeptidase-like, regulatory domain"/>
    <property type="match status" value="1"/>
</dbReference>
<evidence type="ECO:0000313" key="13">
    <source>
        <dbReference type="EMBL" id="RIH65801.1"/>
    </source>
</evidence>
<sequence length="1145" mass="128094">MRNTVLILLLSALQVFATGSYAQTKKISLAMKDATIKEVLFAIEKQSEFYFLFNSELINVTEKVNISIEEEKVENVLTQLFNKNEVEFLIKDRYIVLTPALGREHLTTLQQRTVSGKVTDFGGQPLPGVTVVVKGTTQGTVTNAEGEYSMGNIPEDATLVFSFVGMRTQEIPLEGRTTLTVVMEEETIGLDEVVAVGYGTMSREMITTSVSKMDGNVLRDVPYANAASALQGTLPGVRVQNLSGQPGSAPRIIVRGGTSINNPNGASPLYVVDGVIRPHMNNIPSDDIESIQILKDAASTAIYGARGSNGVVLVTTKKGKVGKVEVSYSYDLFFSQPGKLYDLANARDYLKFGRRAMVVNEIYPDASFRLTNPTGFGTGNDLTKNTAYTTQYLSPENEHKLNEGWESMPDPLDPSKTLIFKDTDWQDVLFRTGVSHNHHFGVNGGSQNAKFSASLGYLDNQGIAITTDMKRYTLNLTGDITVNEKLSFFGKTSYVKSVDHQVPSISNIFARAMTLPPTTKYTFEDGTLAPGQALSEGNPEYVLTKTRESENSQENLTFTLGGKWNILQNLSFEPTLSLYNIYNNSYYFNPAYLNGPNNWVDSRNAGYTNYRWRQTQFDGIFTYFKSVSKHNFDATLGFSYYDRRESRAEATGRYAATDNIPTLNASAEAVNVSSSITDHIIAGVVGRLNYNYDNTYLFTFNMRYDGASNLGENYKWGFFPGISVGWNMHNEDFWQSMSEKISRFKLRGSYGVNGNISGLGDYTAQGSYSVGKKYAGLSAIQNTVIPNTELKWERSKTIDLGADIGLFNNRINLLFDVYRRVTDNLITSYALPPSTGFGSILTNLGSLENKGVELELNFDILQKSSSFQWNLGFNSALVANKILKLPENGVENNRIGGYYVWDPSINDYNWLGGLQEGGRLGDYYEYKGIGIYATDEEAANAPYDEIARVKDVKLGGDVIWADIDDNGIIDSRDKVYLGNEHPKWTGGLSNTFSYKNLMLYVRMDYTTGHTIYNYARAFMNGQWKLNMNLTQEMVDHAWEEQGDNTYLPRYDWESARASYNIFPTRTGQEYYEKGDFLAIREITLSYDIPKSVIDFVNIESLRLNVTGNNLHYFTKYKGLNPEYGGRDYGRYPVPRNIIFGVNVIF</sequence>
<evidence type="ECO:0000256" key="4">
    <source>
        <dbReference type="ARBA" id="ARBA00022692"/>
    </source>
</evidence>
<comment type="similarity">
    <text evidence="8 9">Belongs to the TonB-dependent receptor family.</text>
</comment>
<dbReference type="GO" id="GO:0009279">
    <property type="term" value="C:cell outer membrane"/>
    <property type="evidence" value="ECO:0007669"/>
    <property type="project" value="UniProtKB-SubCell"/>
</dbReference>
<evidence type="ECO:0000313" key="14">
    <source>
        <dbReference type="Proteomes" id="UP000266441"/>
    </source>
</evidence>
<comment type="caution">
    <text evidence="13">The sequence shown here is derived from an EMBL/GenBank/DDBJ whole genome shotgun (WGS) entry which is preliminary data.</text>
</comment>
<feature type="chain" id="PRO_5017250267" evidence="10">
    <location>
        <begin position="23"/>
        <end position="1145"/>
    </location>
</feature>
<comment type="subcellular location">
    <subcellularLocation>
        <location evidence="1 8">Cell outer membrane</location>
        <topology evidence="1 8">Multi-pass membrane protein</topology>
    </subcellularLocation>
</comment>
<dbReference type="InterPro" id="IPR008969">
    <property type="entry name" value="CarboxyPept-like_regulatory"/>
</dbReference>
<gene>
    <name evidence="13" type="ORF">D1164_07795</name>
</gene>
<dbReference type="InterPro" id="IPR037066">
    <property type="entry name" value="Plug_dom_sf"/>
</dbReference>
<evidence type="ECO:0000256" key="2">
    <source>
        <dbReference type="ARBA" id="ARBA00022448"/>
    </source>
</evidence>
<dbReference type="InterPro" id="IPR023997">
    <property type="entry name" value="TonB-dep_OMP_SusC/RagA_CS"/>
</dbReference>
<proteinExistence type="inferred from homology"/>
<feature type="domain" description="TonB-dependent receptor-like beta-barrel" evidence="11">
    <location>
        <begin position="521"/>
        <end position="897"/>
    </location>
</feature>
<dbReference type="SUPFAM" id="SSF49464">
    <property type="entry name" value="Carboxypeptidase regulatory domain-like"/>
    <property type="match status" value="1"/>
</dbReference>
<keyword evidence="4 8" id="KW-0812">Transmembrane</keyword>
<dbReference type="OrthoDB" id="9768177at2"/>
<dbReference type="Gene3D" id="2.40.170.20">
    <property type="entry name" value="TonB-dependent receptor, beta-barrel domain"/>
    <property type="match status" value="1"/>
</dbReference>
<evidence type="ECO:0000259" key="12">
    <source>
        <dbReference type="Pfam" id="PF07715"/>
    </source>
</evidence>
<dbReference type="InterPro" id="IPR023996">
    <property type="entry name" value="TonB-dep_OMP_SusC/RagA"/>
</dbReference>
<dbReference type="AlphaFoldDB" id="A0A399D4Y3"/>
<evidence type="ECO:0000256" key="1">
    <source>
        <dbReference type="ARBA" id="ARBA00004571"/>
    </source>
</evidence>
<evidence type="ECO:0000256" key="5">
    <source>
        <dbReference type="ARBA" id="ARBA00023077"/>
    </source>
</evidence>
<dbReference type="Pfam" id="PF00593">
    <property type="entry name" value="TonB_dep_Rec_b-barrel"/>
    <property type="match status" value="1"/>
</dbReference>
<evidence type="ECO:0000259" key="11">
    <source>
        <dbReference type="Pfam" id="PF00593"/>
    </source>
</evidence>
<feature type="domain" description="TonB-dependent receptor plug" evidence="12">
    <location>
        <begin position="205"/>
        <end position="311"/>
    </location>
</feature>
<protein>
    <submittedName>
        <fullName evidence="13">SusC/RagA family TonB-linked outer membrane protein</fullName>
    </submittedName>
</protein>
<name>A0A399D4Y3_9BACT</name>
<dbReference type="InterPro" id="IPR036942">
    <property type="entry name" value="Beta-barrel_TonB_sf"/>
</dbReference>
<evidence type="ECO:0000256" key="8">
    <source>
        <dbReference type="PROSITE-ProRule" id="PRU01360"/>
    </source>
</evidence>
<dbReference type="NCBIfam" id="TIGR04056">
    <property type="entry name" value="OMP_RagA_SusC"/>
    <property type="match status" value="1"/>
</dbReference>
<evidence type="ECO:0000256" key="3">
    <source>
        <dbReference type="ARBA" id="ARBA00022452"/>
    </source>
</evidence>
<dbReference type="Proteomes" id="UP000266441">
    <property type="component" value="Unassembled WGS sequence"/>
</dbReference>
<evidence type="ECO:0000256" key="7">
    <source>
        <dbReference type="ARBA" id="ARBA00023237"/>
    </source>
</evidence>
<keyword evidence="7 8" id="KW-0998">Cell outer membrane</keyword>
<dbReference type="InterPro" id="IPR012910">
    <property type="entry name" value="Plug_dom"/>
</dbReference>
<dbReference type="SUPFAM" id="SSF56935">
    <property type="entry name" value="Porins"/>
    <property type="match status" value="1"/>
</dbReference>
<dbReference type="Pfam" id="PF13715">
    <property type="entry name" value="CarbopepD_reg_2"/>
    <property type="match status" value="1"/>
</dbReference>
<keyword evidence="3 8" id="KW-1134">Transmembrane beta strand</keyword>
<dbReference type="PROSITE" id="PS52016">
    <property type="entry name" value="TONB_DEPENDENT_REC_3"/>
    <property type="match status" value="1"/>
</dbReference>
<dbReference type="Gene3D" id="2.170.130.10">
    <property type="entry name" value="TonB-dependent receptor, plug domain"/>
    <property type="match status" value="1"/>
</dbReference>
<dbReference type="InterPro" id="IPR000531">
    <property type="entry name" value="Beta-barrel_TonB"/>
</dbReference>